<dbReference type="SUPFAM" id="SSF54427">
    <property type="entry name" value="NTF2-like"/>
    <property type="match status" value="1"/>
</dbReference>
<evidence type="ECO:0000313" key="2">
    <source>
        <dbReference type="Proteomes" id="UP000473325"/>
    </source>
</evidence>
<keyword evidence="2" id="KW-1185">Reference proteome</keyword>
<dbReference type="InterPro" id="IPR032710">
    <property type="entry name" value="NTF2-like_dom_sf"/>
</dbReference>
<dbReference type="Gene3D" id="3.10.450.50">
    <property type="match status" value="1"/>
</dbReference>
<sequence>MSERAEDDDRAAVAAVVRAFFDAFTSGPELEERLDALPGLFVQGAVVVRTCGGEPTVHDVPGFVAPRRALLTSGDVTGFREWEVDGRTELLGDVAHHVCTYAKRWSQDGVEHTGRGAKSLQLVRTGAGWRLSAVAWDDERAGWSSPEGWPTSARP</sequence>
<protein>
    <submittedName>
        <fullName evidence="1">DUF4440 domain-containing protein</fullName>
    </submittedName>
</protein>
<dbReference type="RefSeq" id="WP_160875177.1">
    <property type="nucleotide sequence ID" value="NZ_WUEK01000002.1"/>
</dbReference>
<organism evidence="1 2">
    <name type="scientific">Nocardioides flavescens</name>
    <dbReference type="NCBI Taxonomy" id="2691959"/>
    <lineage>
        <taxon>Bacteria</taxon>
        <taxon>Bacillati</taxon>
        <taxon>Actinomycetota</taxon>
        <taxon>Actinomycetes</taxon>
        <taxon>Propionibacteriales</taxon>
        <taxon>Nocardioidaceae</taxon>
        <taxon>Nocardioides</taxon>
    </lineage>
</organism>
<dbReference type="EMBL" id="WUEK01000002">
    <property type="protein sequence ID" value="MXG88581.1"/>
    <property type="molecule type" value="Genomic_DNA"/>
</dbReference>
<comment type="caution">
    <text evidence="1">The sequence shown here is derived from an EMBL/GenBank/DDBJ whole genome shotgun (WGS) entry which is preliminary data.</text>
</comment>
<evidence type="ECO:0000313" key="1">
    <source>
        <dbReference type="EMBL" id="MXG88581.1"/>
    </source>
</evidence>
<proteinExistence type="predicted"/>
<reference evidence="1 2" key="1">
    <citation type="submission" date="2019-12" db="EMBL/GenBank/DDBJ databases">
        <authorList>
            <person name="Kun Z."/>
        </authorList>
    </citation>
    <scope>NUCLEOTIDE SEQUENCE [LARGE SCALE GENOMIC DNA]</scope>
    <source>
        <strain evidence="1 2">YIM 123512</strain>
    </source>
</reference>
<dbReference type="AlphaFoldDB" id="A0A6L7EXZ9"/>
<gene>
    <name evidence="1" type="ORF">GRQ65_03360</name>
</gene>
<name>A0A6L7EXZ9_9ACTN</name>
<accession>A0A6L7EXZ9</accession>
<dbReference type="Proteomes" id="UP000473325">
    <property type="component" value="Unassembled WGS sequence"/>
</dbReference>